<organism evidence="1 2">
    <name type="scientific">Arabidopsis arenosa</name>
    <name type="common">Sand rock-cress</name>
    <name type="synonym">Cardaminopsis arenosa</name>
    <dbReference type="NCBI Taxonomy" id="38785"/>
    <lineage>
        <taxon>Eukaryota</taxon>
        <taxon>Viridiplantae</taxon>
        <taxon>Streptophyta</taxon>
        <taxon>Embryophyta</taxon>
        <taxon>Tracheophyta</taxon>
        <taxon>Spermatophyta</taxon>
        <taxon>Magnoliopsida</taxon>
        <taxon>eudicotyledons</taxon>
        <taxon>Gunneridae</taxon>
        <taxon>Pentapetalae</taxon>
        <taxon>rosids</taxon>
        <taxon>malvids</taxon>
        <taxon>Brassicales</taxon>
        <taxon>Brassicaceae</taxon>
        <taxon>Camelineae</taxon>
        <taxon>Arabidopsis</taxon>
    </lineage>
</organism>
<accession>A0A8S1ZVM5</accession>
<evidence type="ECO:0000313" key="2">
    <source>
        <dbReference type="Proteomes" id="UP000682877"/>
    </source>
</evidence>
<evidence type="ECO:0000313" key="1">
    <source>
        <dbReference type="EMBL" id="CAE5967046.1"/>
    </source>
</evidence>
<name>A0A8S1ZVM5_ARAAE</name>
<dbReference type="AlphaFoldDB" id="A0A8S1ZVM5"/>
<sequence>MFSCKILARKTLLYVTYLAALHTHCKLGLATKLMTAAQAAMEQLQKLGDMG</sequence>
<keyword evidence="2" id="KW-1185">Reference proteome</keyword>
<proteinExistence type="predicted"/>
<gene>
    <name evidence="1" type="ORF">AARE701A_LOCUS7024</name>
</gene>
<dbReference type="EMBL" id="LR999453">
    <property type="protein sequence ID" value="CAE5967046.1"/>
    <property type="molecule type" value="Genomic_DNA"/>
</dbReference>
<protein>
    <submittedName>
        <fullName evidence="1">Uncharacterized protein</fullName>
    </submittedName>
</protein>
<dbReference type="Proteomes" id="UP000682877">
    <property type="component" value="Chromosome 3"/>
</dbReference>
<reference evidence="1" key="1">
    <citation type="submission" date="2021-01" db="EMBL/GenBank/DDBJ databases">
        <authorList>
            <person name="Bezrukov I."/>
        </authorList>
    </citation>
    <scope>NUCLEOTIDE SEQUENCE</scope>
</reference>